<keyword evidence="2" id="KW-0813">Transport</keyword>
<dbReference type="InterPro" id="IPR011527">
    <property type="entry name" value="ABC1_TM_dom"/>
</dbReference>
<dbReference type="FunFam" id="1.20.1560.10:FF:000066">
    <property type="entry name" value="ABC multidrug transporter (Eurofung)"/>
    <property type="match status" value="1"/>
</dbReference>
<evidence type="ECO:0000256" key="7">
    <source>
        <dbReference type="ARBA" id="ARBA00022989"/>
    </source>
</evidence>
<feature type="transmembrane region" description="Helical" evidence="11">
    <location>
        <begin position="305"/>
        <end position="325"/>
    </location>
</feature>
<evidence type="ECO:0000256" key="2">
    <source>
        <dbReference type="ARBA" id="ARBA00022448"/>
    </source>
</evidence>
<evidence type="ECO:0000259" key="13">
    <source>
        <dbReference type="PROSITE" id="PS50929"/>
    </source>
</evidence>
<dbReference type="Pfam" id="PF00005">
    <property type="entry name" value="ABC_tran"/>
    <property type="match status" value="2"/>
</dbReference>
<keyword evidence="6" id="KW-0067">ATP-binding</keyword>
<dbReference type="SUPFAM" id="SSF52540">
    <property type="entry name" value="P-loop containing nucleoside triphosphate hydrolases"/>
    <property type="match status" value="2"/>
</dbReference>
<dbReference type="InterPro" id="IPR017871">
    <property type="entry name" value="ABC_transporter-like_CS"/>
</dbReference>
<feature type="transmembrane region" description="Helical" evidence="11">
    <location>
        <begin position="1139"/>
        <end position="1159"/>
    </location>
</feature>
<dbReference type="GO" id="GO:0140359">
    <property type="term" value="F:ABC-type transporter activity"/>
    <property type="evidence" value="ECO:0007669"/>
    <property type="project" value="InterPro"/>
</dbReference>
<evidence type="ECO:0000256" key="9">
    <source>
        <dbReference type="ARBA" id="ARBA00023180"/>
    </source>
</evidence>
<dbReference type="InterPro" id="IPR003439">
    <property type="entry name" value="ABC_transporter-like_ATP-bd"/>
</dbReference>
<dbReference type="PANTHER" id="PTHR24223">
    <property type="entry name" value="ATP-BINDING CASSETTE SUB-FAMILY C"/>
    <property type="match status" value="1"/>
</dbReference>
<feature type="region of interest" description="Disordered" evidence="10">
    <location>
        <begin position="856"/>
        <end position="876"/>
    </location>
</feature>
<dbReference type="PROSITE" id="PS50929">
    <property type="entry name" value="ABC_TM1F"/>
    <property type="match status" value="2"/>
</dbReference>
<dbReference type="EMBL" id="QGMF01000352">
    <property type="protein sequence ID" value="TVY16560.1"/>
    <property type="molecule type" value="Genomic_DNA"/>
</dbReference>
<organism evidence="14 15">
    <name type="scientific">Lachnellula arida</name>
    <dbReference type="NCBI Taxonomy" id="1316785"/>
    <lineage>
        <taxon>Eukaryota</taxon>
        <taxon>Fungi</taxon>
        <taxon>Dikarya</taxon>
        <taxon>Ascomycota</taxon>
        <taxon>Pezizomycotina</taxon>
        <taxon>Leotiomycetes</taxon>
        <taxon>Helotiales</taxon>
        <taxon>Lachnaceae</taxon>
        <taxon>Lachnellula</taxon>
    </lineage>
</organism>
<dbReference type="CDD" id="cd03250">
    <property type="entry name" value="ABCC_MRP_domain1"/>
    <property type="match status" value="1"/>
</dbReference>
<feature type="transmembrane region" description="Helical" evidence="11">
    <location>
        <begin position="402"/>
        <end position="420"/>
    </location>
</feature>
<keyword evidence="9" id="KW-0325">Glycoprotein</keyword>
<dbReference type="Gene3D" id="3.40.50.300">
    <property type="entry name" value="P-loop containing nucleotide triphosphate hydrolases"/>
    <property type="match status" value="2"/>
</dbReference>
<gene>
    <name evidence="14" type="primary">FUM19_1</name>
    <name evidence="14" type="ORF">LARI1_G006929</name>
</gene>
<sequence>MTSTCQPLNDNVFGPVVQGCRSGFDFTLLFEQTILSIGPAALLLLSTPPRLLRLLQTTRKTISSRLRSFKALNAILLVGVQLGLLIAWAPQPPTRATVPSSVLSLLAALAILFLSLLEHSRAVQPSFLVNVYLLVSLSFDAVQTRTLYLRHEKGTILGLFTANIAIKATLLLLESKNKRRCLNPPYNSYPPEAISGVFNRSFFWWLNPTLANGFRKLLTLDDLFKTDNNLLSRPLQERARHYWDKYRTSSRFALLYTIFQCIRLPLAYVVFPRLCLIGFNYTQPFLISSAIAFVSLPIEEQNKNVGYGLIGATGLIYLGIALSTANYTHQMYRAVTTFRGSTVSLIYAKTLELQAEVYDESTALTLMSTDIDRLSNSLEAACEIWARAIELAIGLWLLERQLGWICVAPLFIVAGSIFFSSKVATRVGPRQREWIKGIQRRVGMTSSMLGSMKSVKMMGITDNLSESLQTQRIFELELSKKFRVMGLWRLLLSFIPTLLAPLSCFVIFSIKAAVNGSDRLTAGEIFSSLAIISLLTAPASDFLQSLPQIGMATGCLDRIQAFLLSDPRRDDRMHMDLSKTASNTEEHISKEQGNAFELKTLSSEALTSPAMIVQDLHVRPSEKSPIALHGLNFCVNRGSLAMIVGIVGSGKSTLLKSIIGELRCESGSISVSSKRVAYCSQSPWLPNATVRQIICGVPEASCEDPLWYKIVLHACAFDEDVAKLPNLDDTLIGSRGVTLSGGQKQRLALARAVYARRDVNILDDVLSAIDAKTERLVVDRLLGKAGLFKKLGSTVVLATHAVRHLPLSNQIIVLGADGKIAEQGSFEELRSQDGFVNKIILQPELLQSKESEKVSANASSSQPLEAGPKTLRGPTASDAADLSRRIGDISVYKYYLRAIGWKNVTVSIVASVVYMFCSIFPHHSFVVNLVCQWHGVRLTAFHKHLRRICDYSTLCNCASFITQVTIRTSANKTTSNLYMRITPESGARLHKVLLVSVMGAPQSFFDETDSGVTLNRFSQDMTIIDGQLPISAVLSFSSFLRCLGSMALIAIGSTYMAIICPALILAVYFLQKYYLRTSRQLRFLDLECKSPLYTHFAETLEGLSTIRAFGWQESFISANLERLDNSQRPCYMLYCIQRWLNLVLQLPITVMVVIVMALATSLTNTTSGGQLGISLSSVITFNSNLAMLLWFWTQLETSLGAIARLKGFEEGTLSENKPQETSVPDEEWPGSGTIDFKNVSASYGQGAPALRDISFRINAGEKIGICGRTGSGKSSLLSVLLRIIDIDSGSLTIDGLNLELIRRETIRSRLITIPQDPFILSGSLRLNADPGGNASDASIIAALTKVGLWDILESRGGLDANMNTNPLSQGQLQIFCLARAMLRTGKGKVLVLDEATSSVDSETDLLMQRLVREEFSACTVLTVAHRLDTIMDSDRVIVLDAGKLVEMGSPEELMKEGAFWGLRGGSHGD</sequence>
<dbReference type="OrthoDB" id="6500128at2759"/>
<keyword evidence="4 11" id="KW-0812">Transmembrane</keyword>
<comment type="subcellular location">
    <subcellularLocation>
        <location evidence="1">Cell membrane</location>
        <topology evidence="1">Multi-pass membrane protein</topology>
    </subcellularLocation>
</comment>
<dbReference type="SMART" id="SM00382">
    <property type="entry name" value="AAA"/>
    <property type="match status" value="2"/>
</dbReference>
<dbReference type="Pfam" id="PF24357">
    <property type="entry name" value="TMD0_ABC"/>
    <property type="match status" value="1"/>
</dbReference>
<keyword evidence="15" id="KW-1185">Reference proteome</keyword>
<evidence type="ECO:0000256" key="5">
    <source>
        <dbReference type="ARBA" id="ARBA00022741"/>
    </source>
</evidence>
<feature type="transmembrane region" description="Helical" evidence="11">
    <location>
        <begin position="72"/>
        <end position="90"/>
    </location>
</feature>
<evidence type="ECO:0000256" key="10">
    <source>
        <dbReference type="SAM" id="MobiDB-lite"/>
    </source>
</evidence>
<accession>A0A8T9B960</accession>
<feature type="domain" description="ABC transporter" evidence="12">
    <location>
        <begin position="1234"/>
        <end position="1466"/>
    </location>
</feature>
<feature type="transmembrane region" description="Helical" evidence="11">
    <location>
        <begin position="34"/>
        <end position="52"/>
    </location>
</feature>
<dbReference type="Proteomes" id="UP000469559">
    <property type="component" value="Unassembled WGS sequence"/>
</dbReference>
<dbReference type="CDD" id="cd03244">
    <property type="entry name" value="ABCC_MRP_domain2"/>
    <property type="match status" value="1"/>
</dbReference>
<feature type="transmembrane region" description="Helical" evidence="11">
    <location>
        <begin position="1171"/>
        <end position="1192"/>
    </location>
</feature>
<evidence type="ECO:0000256" key="3">
    <source>
        <dbReference type="ARBA" id="ARBA00022475"/>
    </source>
</evidence>
<dbReference type="GO" id="GO:0005524">
    <property type="term" value="F:ATP binding"/>
    <property type="evidence" value="ECO:0007669"/>
    <property type="project" value="UniProtKB-KW"/>
</dbReference>
<dbReference type="InterPro" id="IPR003593">
    <property type="entry name" value="AAA+_ATPase"/>
</dbReference>
<evidence type="ECO:0000256" key="8">
    <source>
        <dbReference type="ARBA" id="ARBA00023136"/>
    </source>
</evidence>
<dbReference type="FunFam" id="3.40.50.300:FF:000838">
    <property type="entry name" value="ABC multidrug transporter (Eurofung)"/>
    <property type="match status" value="1"/>
</dbReference>
<dbReference type="InterPro" id="IPR027417">
    <property type="entry name" value="P-loop_NTPase"/>
</dbReference>
<dbReference type="InterPro" id="IPR036640">
    <property type="entry name" value="ABC1_TM_sf"/>
</dbReference>
<evidence type="ECO:0000256" key="1">
    <source>
        <dbReference type="ARBA" id="ARBA00004651"/>
    </source>
</evidence>
<feature type="domain" description="ABC transporter" evidence="12">
    <location>
        <begin position="611"/>
        <end position="842"/>
    </location>
</feature>
<feature type="transmembrane region" description="Helical" evidence="11">
    <location>
        <begin position="154"/>
        <end position="173"/>
    </location>
</feature>
<dbReference type="SUPFAM" id="SSF90123">
    <property type="entry name" value="ABC transporter transmembrane region"/>
    <property type="match status" value="2"/>
</dbReference>
<keyword evidence="8 11" id="KW-0472">Membrane</keyword>
<reference evidence="14 15" key="1">
    <citation type="submission" date="2018-05" db="EMBL/GenBank/DDBJ databases">
        <title>Whole genome sequencing for identification of molecular markers to develop diagnostic detection tools for the regulated plant pathogen Lachnellula willkommii.</title>
        <authorList>
            <person name="Giroux E."/>
            <person name="Bilodeau G."/>
        </authorList>
    </citation>
    <scope>NUCLEOTIDE SEQUENCE [LARGE SCALE GENOMIC DNA]</scope>
    <source>
        <strain evidence="14 15">CBS 203.66</strain>
    </source>
</reference>
<dbReference type="PROSITE" id="PS50893">
    <property type="entry name" value="ABC_TRANSPORTER_2"/>
    <property type="match status" value="2"/>
</dbReference>
<feature type="transmembrane region" description="Helical" evidence="11">
    <location>
        <begin position="96"/>
        <end position="117"/>
    </location>
</feature>
<keyword evidence="5" id="KW-0547">Nucleotide-binding</keyword>
<evidence type="ECO:0000256" key="6">
    <source>
        <dbReference type="ARBA" id="ARBA00022840"/>
    </source>
</evidence>
<evidence type="ECO:0000256" key="4">
    <source>
        <dbReference type="ARBA" id="ARBA00022692"/>
    </source>
</evidence>
<evidence type="ECO:0000259" key="12">
    <source>
        <dbReference type="PROSITE" id="PS50893"/>
    </source>
</evidence>
<protein>
    <submittedName>
        <fullName evidence="14">ABC transporter FUM19</fullName>
    </submittedName>
</protein>
<dbReference type="Pfam" id="PF00664">
    <property type="entry name" value="ABC_membrane"/>
    <property type="match status" value="2"/>
</dbReference>
<feature type="transmembrane region" description="Helical" evidence="11">
    <location>
        <begin position="277"/>
        <end position="298"/>
    </location>
</feature>
<evidence type="ECO:0000313" key="14">
    <source>
        <dbReference type="EMBL" id="TVY16560.1"/>
    </source>
</evidence>
<dbReference type="InterPro" id="IPR044726">
    <property type="entry name" value="ABCC_6TM_D2"/>
</dbReference>
<feature type="transmembrane region" description="Helical" evidence="11">
    <location>
        <begin position="490"/>
        <end position="510"/>
    </location>
</feature>
<dbReference type="InterPro" id="IPR050173">
    <property type="entry name" value="ABC_transporter_C-like"/>
</dbReference>
<feature type="transmembrane region" description="Helical" evidence="11">
    <location>
        <begin position="1046"/>
        <end position="1070"/>
    </location>
</feature>
<evidence type="ECO:0000313" key="15">
    <source>
        <dbReference type="Proteomes" id="UP000469559"/>
    </source>
</evidence>
<feature type="transmembrane region" description="Helical" evidence="11">
    <location>
        <begin position="252"/>
        <end position="271"/>
    </location>
</feature>
<dbReference type="InterPro" id="IPR044746">
    <property type="entry name" value="ABCC_6TM_D1"/>
</dbReference>
<comment type="caution">
    <text evidence="14">The sequence shown here is derived from an EMBL/GenBank/DDBJ whole genome shotgun (WGS) entry which is preliminary data.</text>
</comment>
<dbReference type="InterPro" id="IPR056227">
    <property type="entry name" value="TMD0_ABC"/>
</dbReference>
<dbReference type="PROSITE" id="PS00211">
    <property type="entry name" value="ABC_TRANSPORTER_1"/>
    <property type="match status" value="1"/>
</dbReference>
<proteinExistence type="predicted"/>
<feature type="domain" description="ABC transmembrane type-1" evidence="13">
    <location>
        <begin position="274"/>
        <end position="551"/>
    </location>
</feature>
<dbReference type="CDD" id="cd18580">
    <property type="entry name" value="ABC_6TM_ABCC_D2"/>
    <property type="match status" value="1"/>
</dbReference>
<dbReference type="CDD" id="cd18579">
    <property type="entry name" value="ABC_6TM_ABCC_D1"/>
    <property type="match status" value="1"/>
</dbReference>
<dbReference type="GO" id="GO:0016887">
    <property type="term" value="F:ATP hydrolysis activity"/>
    <property type="evidence" value="ECO:0007669"/>
    <property type="project" value="InterPro"/>
</dbReference>
<feature type="domain" description="ABC transmembrane type-1" evidence="13">
    <location>
        <begin position="977"/>
        <end position="1197"/>
    </location>
</feature>
<name>A0A8T9B960_9HELO</name>
<dbReference type="GO" id="GO:0005886">
    <property type="term" value="C:plasma membrane"/>
    <property type="evidence" value="ECO:0007669"/>
    <property type="project" value="UniProtKB-SubCell"/>
</dbReference>
<feature type="transmembrane region" description="Helical" evidence="11">
    <location>
        <begin position="129"/>
        <end position="148"/>
    </location>
</feature>
<dbReference type="Gene3D" id="1.20.1560.10">
    <property type="entry name" value="ABC transporter type 1, transmembrane domain"/>
    <property type="match status" value="2"/>
</dbReference>
<keyword evidence="3" id="KW-1003">Cell membrane</keyword>
<keyword evidence="7 11" id="KW-1133">Transmembrane helix</keyword>
<dbReference type="FunFam" id="1.20.1560.10:FF:000055">
    <property type="entry name" value="ABC multidrug transporter (Eurofung)"/>
    <property type="match status" value="1"/>
</dbReference>
<evidence type="ECO:0000256" key="11">
    <source>
        <dbReference type="SAM" id="Phobius"/>
    </source>
</evidence>
<dbReference type="PANTHER" id="PTHR24223:SF399">
    <property type="entry name" value="ABC TRANSPORTER ATNG"/>
    <property type="match status" value="1"/>
</dbReference>